<protein>
    <submittedName>
        <fullName evidence="3">Putative conserved secreted protein</fullName>
    </submittedName>
</protein>
<proteinExistence type="predicted"/>
<sequence>MKSNFGVVLISGLLVLTVVEAFGTEDELRRPRPPYAVSSAHPKPTPPPPLTTQTKEERNIAFQYRDLERLFGRAFKADTPVEFHEVILRLYVDSLNELDNCAQFLRDTHLLTEFRKCAHYTQRVTWRQIQVLNADIRVVLAEEGY</sequence>
<evidence type="ECO:0000313" key="3">
    <source>
        <dbReference type="EMBL" id="JAV28973.1"/>
    </source>
</evidence>
<dbReference type="AlphaFoldDB" id="A0A1Q3FNB3"/>
<evidence type="ECO:0000256" key="1">
    <source>
        <dbReference type="SAM" id="MobiDB-lite"/>
    </source>
</evidence>
<dbReference type="EMBL" id="GFDL01006072">
    <property type="protein sequence ID" value="JAV28973.1"/>
    <property type="molecule type" value="Transcribed_RNA"/>
</dbReference>
<evidence type="ECO:0000256" key="2">
    <source>
        <dbReference type="SAM" id="SignalP"/>
    </source>
</evidence>
<reference evidence="3" key="1">
    <citation type="submission" date="2017-01" db="EMBL/GenBank/DDBJ databases">
        <title>A deep insight into the sialotranscriptome of adult male and female Cluex tarsalis mosquitoes.</title>
        <authorList>
            <person name="Ribeiro J.M."/>
            <person name="Moreira F."/>
            <person name="Bernard K.A."/>
            <person name="Calvo E."/>
        </authorList>
    </citation>
    <scope>NUCLEOTIDE SEQUENCE</scope>
    <source>
        <strain evidence="3">Kern County</strain>
        <tissue evidence="3">Salivary glands</tissue>
    </source>
</reference>
<feature type="chain" id="PRO_5012908001" evidence="2">
    <location>
        <begin position="22"/>
        <end position="145"/>
    </location>
</feature>
<feature type="region of interest" description="Disordered" evidence="1">
    <location>
        <begin position="30"/>
        <end position="56"/>
    </location>
</feature>
<name>A0A1Q3FNB3_CULTA</name>
<accession>A0A1Q3FNB3</accession>
<organism evidence="3">
    <name type="scientific">Culex tarsalis</name>
    <name type="common">Encephalitis mosquito</name>
    <dbReference type="NCBI Taxonomy" id="7177"/>
    <lineage>
        <taxon>Eukaryota</taxon>
        <taxon>Metazoa</taxon>
        <taxon>Ecdysozoa</taxon>
        <taxon>Arthropoda</taxon>
        <taxon>Hexapoda</taxon>
        <taxon>Insecta</taxon>
        <taxon>Pterygota</taxon>
        <taxon>Neoptera</taxon>
        <taxon>Endopterygota</taxon>
        <taxon>Diptera</taxon>
        <taxon>Nematocera</taxon>
        <taxon>Culicoidea</taxon>
        <taxon>Culicidae</taxon>
        <taxon>Culicinae</taxon>
        <taxon>Culicini</taxon>
        <taxon>Culex</taxon>
        <taxon>Culex</taxon>
    </lineage>
</organism>
<keyword evidence="2" id="KW-0732">Signal</keyword>
<feature type="signal peptide" evidence="2">
    <location>
        <begin position="1"/>
        <end position="21"/>
    </location>
</feature>